<evidence type="ECO:0000256" key="2">
    <source>
        <dbReference type="ARBA" id="ARBA00009666"/>
    </source>
</evidence>
<evidence type="ECO:0000313" key="11">
    <source>
        <dbReference type="EMBL" id="CAG6616331.1"/>
    </source>
</evidence>
<feature type="compositionally biased region" description="Pro residues" evidence="8">
    <location>
        <begin position="524"/>
        <end position="534"/>
    </location>
</feature>
<evidence type="ECO:0000256" key="6">
    <source>
        <dbReference type="ARBA" id="ARBA00022927"/>
    </source>
</evidence>
<dbReference type="GO" id="GO:0035091">
    <property type="term" value="F:phosphatidylinositol binding"/>
    <property type="evidence" value="ECO:0007669"/>
    <property type="project" value="InterPro"/>
</dbReference>
<keyword evidence="3 7" id="KW-0728">SH3 domain</keyword>
<dbReference type="PANTHER" id="PTHR45929:SF3">
    <property type="entry name" value="JAK PATHWAY SIGNAL TRANSDUCTION ADAPTOR MOLECULE"/>
    <property type="match status" value="1"/>
</dbReference>
<comment type="similarity">
    <text evidence="2">Belongs to the STAM family.</text>
</comment>
<dbReference type="PANTHER" id="PTHR45929">
    <property type="entry name" value="JAK PATHWAY SIGNAL TRANSDUCTION ADAPTOR MOLECULE"/>
    <property type="match status" value="1"/>
</dbReference>
<dbReference type="PROSITE" id="PS50330">
    <property type="entry name" value="UIM"/>
    <property type="match status" value="1"/>
</dbReference>
<dbReference type="Gene3D" id="6.10.140.100">
    <property type="match status" value="1"/>
</dbReference>
<dbReference type="FunFam" id="1.25.40.90:FF:000009">
    <property type="entry name" value="Putative signal transducing adapter molecule 1"/>
    <property type="match status" value="1"/>
</dbReference>
<dbReference type="PRINTS" id="PR00452">
    <property type="entry name" value="SH3DOMAIN"/>
</dbReference>
<dbReference type="Pfam" id="PF00790">
    <property type="entry name" value="VHS"/>
    <property type="match status" value="1"/>
</dbReference>
<evidence type="ECO:0000256" key="4">
    <source>
        <dbReference type="ARBA" id="ARBA00022448"/>
    </source>
</evidence>
<feature type="compositionally biased region" description="Pro residues" evidence="8">
    <location>
        <begin position="470"/>
        <end position="505"/>
    </location>
</feature>
<accession>A0A8D8LWH4</accession>
<organism evidence="11">
    <name type="scientific">Cacopsylla melanoneura</name>
    <dbReference type="NCBI Taxonomy" id="428564"/>
    <lineage>
        <taxon>Eukaryota</taxon>
        <taxon>Metazoa</taxon>
        <taxon>Ecdysozoa</taxon>
        <taxon>Arthropoda</taxon>
        <taxon>Hexapoda</taxon>
        <taxon>Insecta</taxon>
        <taxon>Pterygota</taxon>
        <taxon>Neoptera</taxon>
        <taxon>Paraneoptera</taxon>
        <taxon>Hemiptera</taxon>
        <taxon>Sternorrhyncha</taxon>
        <taxon>Psylloidea</taxon>
        <taxon>Psyllidae</taxon>
        <taxon>Psyllinae</taxon>
        <taxon>Cacopsylla</taxon>
    </lineage>
</organism>
<keyword evidence="5" id="KW-0967">Endosome</keyword>
<keyword evidence="6" id="KW-0653">Protein transport</keyword>
<keyword evidence="4" id="KW-0813">Transport</keyword>
<evidence type="ECO:0000256" key="8">
    <source>
        <dbReference type="SAM" id="MobiDB-lite"/>
    </source>
</evidence>
<evidence type="ECO:0000256" key="5">
    <source>
        <dbReference type="ARBA" id="ARBA00022753"/>
    </source>
</evidence>
<feature type="region of interest" description="Disordered" evidence="8">
    <location>
        <begin position="450"/>
        <end position="598"/>
    </location>
</feature>
<sequence>MGLFGSSSPFDPDVEKATSENITSEDWNLIIEICDKVGTSSQNAKDCLKSITKRLNHADPHVVLLAITLLEACVKNCGTAFLLEVASRDFELELSKLLKQKQQPKISEKLKLLLKSWAEDEFNNDPQLGLIPSLYSKLKQEGMDFNIQPDASTRGKKDSRAADTSRKEEDDLKKAIELSLKESSKQSSTRSHSNAATSSNLYPSANNFVKPVHQPPPVLRKVKALYDFEAAEDNELTFYAGEIFEVTDDVNPNWWKGQNERGEGLFPANFVTSDLTAELESTAISKSNKKIAFDENVSVAVYKTNGEHNDHSAIIEIDEVKIDRLLHLLHEADPEDASHDTGEMLELEEQVNGMGPLIDTELETVDKEHAQLTQLSSQLVEALNLYHTLMKEPPFPNPGQIKPGYPGANYQQPMSPPVNMYNGMGSPHTQQYHGAPPQYMPQYNMGAQNMQYPPQMAPNSMGPMYSGMQPGPPPPPHYQGQQPPPLQQAPQHPMPPHQMLPPSQPGPGNALPHLQSQHHSLPPQGGPVPTPGGHPMPSHGQHNMSNNMGPPPGQGHPLPNQLPQHLPPSQPGMGGMMPPQHHMGHPAQYPGPPMQPQL</sequence>
<dbReference type="Gene3D" id="1.20.5.1940">
    <property type="match status" value="1"/>
</dbReference>
<dbReference type="Gene3D" id="2.30.30.40">
    <property type="entry name" value="SH3 Domains"/>
    <property type="match status" value="1"/>
</dbReference>
<dbReference type="Gene3D" id="1.25.40.90">
    <property type="match status" value="1"/>
</dbReference>
<feature type="compositionally biased region" description="Pro residues" evidence="8">
    <location>
        <begin position="589"/>
        <end position="598"/>
    </location>
</feature>
<dbReference type="InterPro" id="IPR008942">
    <property type="entry name" value="ENTH_VHS"/>
</dbReference>
<feature type="domain" description="SH3" evidence="9">
    <location>
        <begin position="217"/>
        <end position="276"/>
    </location>
</feature>
<dbReference type="InterPro" id="IPR003903">
    <property type="entry name" value="UIM_dom"/>
</dbReference>
<dbReference type="Pfam" id="PF02809">
    <property type="entry name" value="UIM"/>
    <property type="match status" value="1"/>
</dbReference>
<name>A0A8D8LWH4_9HEMI</name>
<dbReference type="GO" id="GO:0033565">
    <property type="term" value="C:ESCRT-0 complex"/>
    <property type="evidence" value="ECO:0007669"/>
    <property type="project" value="TreeGrafter"/>
</dbReference>
<evidence type="ECO:0000256" key="7">
    <source>
        <dbReference type="PROSITE-ProRule" id="PRU00192"/>
    </source>
</evidence>
<evidence type="ECO:0000259" key="10">
    <source>
        <dbReference type="PROSITE" id="PS50179"/>
    </source>
</evidence>
<dbReference type="GO" id="GO:0043130">
    <property type="term" value="F:ubiquitin binding"/>
    <property type="evidence" value="ECO:0007669"/>
    <property type="project" value="InterPro"/>
</dbReference>
<dbReference type="InterPro" id="IPR036028">
    <property type="entry name" value="SH3-like_dom_sf"/>
</dbReference>
<feature type="domain" description="VHS" evidence="10">
    <location>
        <begin position="17"/>
        <end position="146"/>
    </location>
</feature>
<dbReference type="InterPro" id="IPR002014">
    <property type="entry name" value="VHS_dom"/>
</dbReference>
<dbReference type="InterPro" id="IPR050670">
    <property type="entry name" value="STAM"/>
</dbReference>
<dbReference type="SUPFAM" id="SSF48464">
    <property type="entry name" value="ENTH/VHS domain"/>
    <property type="match status" value="1"/>
</dbReference>
<dbReference type="CDD" id="cd21388">
    <property type="entry name" value="GAT_STAM"/>
    <property type="match status" value="1"/>
</dbReference>
<dbReference type="AlphaFoldDB" id="A0A8D8LWH4"/>
<proteinExistence type="inferred from homology"/>
<comment type="subcellular location">
    <subcellularLocation>
        <location evidence="1">Endosome</location>
    </subcellularLocation>
</comment>
<dbReference type="Pfam" id="PF00018">
    <property type="entry name" value="SH3_1"/>
    <property type="match status" value="1"/>
</dbReference>
<dbReference type="SMART" id="SM00326">
    <property type="entry name" value="SH3"/>
    <property type="match status" value="1"/>
</dbReference>
<feature type="region of interest" description="Disordered" evidence="8">
    <location>
        <begin position="146"/>
        <end position="212"/>
    </location>
</feature>
<dbReference type="CDD" id="cd03568">
    <property type="entry name" value="VHS_STAM"/>
    <property type="match status" value="1"/>
</dbReference>
<dbReference type="PROSITE" id="PS50179">
    <property type="entry name" value="VHS"/>
    <property type="match status" value="1"/>
</dbReference>
<evidence type="ECO:0000256" key="1">
    <source>
        <dbReference type="ARBA" id="ARBA00004177"/>
    </source>
</evidence>
<dbReference type="CDD" id="cd11820">
    <property type="entry name" value="SH3_STAM"/>
    <property type="match status" value="1"/>
</dbReference>
<protein>
    <submittedName>
        <fullName evidence="11">Signal transducing adapter molecule 1</fullName>
    </submittedName>
</protein>
<feature type="compositionally biased region" description="Basic and acidic residues" evidence="8">
    <location>
        <begin position="153"/>
        <end position="184"/>
    </location>
</feature>
<dbReference type="InterPro" id="IPR001452">
    <property type="entry name" value="SH3_domain"/>
</dbReference>
<dbReference type="SMART" id="SM00288">
    <property type="entry name" value="VHS"/>
    <property type="match status" value="1"/>
</dbReference>
<evidence type="ECO:0000256" key="3">
    <source>
        <dbReference type="ARBA" id="ARBA00022443"/>
    </source>
</evidence>
<evidence type="ECO:0000259" key="9">
    <source>
        <dbReference type="PROSITE" id="PS50002"/>
    </source>
</evidence>
<dbReference type="PROSITE" id="PS50002">
    <property type="entry name" value="SH3"/>
    <property type="match status" value="1"/>
</dbReference>
<reference evidence="11" key="1">
    <citation type="submission" date="2021-05" db="EMBL/GenBank/DDBJ databases">
        <authorList>
            <person name="Alioto T."/>
            <person name="Alioto T."/>
            <person name="Gomez Garrido J."/>
        </authorList>
    </citation>
    <scope>NUCLEOTIDE SEQUENCE</scope>
</reference>
<dbReference type="GO" id="GO:0043328">
    <property type="term" value="P:protein transport to vacuole involved in ubiquitin-dependent protein catabolic process via the multivesicular body sorting pathway"/>
    <property type="evidence" value="ECO:0007669"/>
    <property type="project" value="TreeGrafter"/>
</dbReference>
<dbReference type="SUPFAM" id="SSF50044">
    <property type="entry name" value="SH3-domain"/>
    <property type="match status" value="1"/>
</dbReference>
<feature type="compositionally biased region" description="Low complexity" evidence="8">
    <location>
        <begin position="555"/>
        <end position="564"/>
    </location>
</feature>
<dbReference type="EMBL" id="HBUF01035431">
    <property type="protein sequence ID" value="CAG6616331.1"/>
    <property type="molecule type" value="Transcribed_RNA"/>
</dbReference>
<feature type="compositionally biased region" description="Polar residues" evidence="8">
    <location>
        <begin position="194"/>
        <end position="207"/>
    </location>
</feature>